<dbReference type="Pfam" id="PF11185">
    <property type="entry name" value="DUF2971"/>
    <property type="match status" value="1"/>
</dbReference>
<accession>A0ABS1R288</accession>
<keyword evidence="2" id="KW-1185">Reference proteome</keyword>
<dbReference type="RefSeq" id="WP_202102583.1">
    <property type="nucleotide sequence ID" value="NZ_JAERTY010000004.1"/>
</dbReference>
<dbReference type="EMBL" id="JAERTY010000004">
    <property type="protein sequence ID" value="MBL1408822.1"/>
    <property type="molecule type" value="Genomic_DNA"/>
</dbReference>
<comment type="caution">
    <text evidence="1">The sequence shown here is derived from an EMBL/GenBank/DDBJ whole genome shotgun (WGS) entry which is preliminary data.</text>
</comment>
<sequence length="360" mass="43122">MKKLYRYRPLSEFLFKELYYQELYFASYKELNDPFDLSAKIEFSFEDESEVEYLIYFLYKSTISWPEKYSDKVKERNSKLLAFMNNENKKQSFRESLVRKFRVIKEHNDHLWLTDVCHVVSNTVNDENIGFDFDLSSFIGELNRITDKFLANSSVTCFSETNDDFLMWAHYASKHSGICMEFSLDNDGLFPYLERGRRKLNDENYKQRISKWDTEEYIHWDGLQKVRYVDKQPFINFYNFSPVFENESDCDLIGLSKPWTHRFAHQLQSVFSIKTKPWAYEKEWRAIEINFDNPKEPEARIRHFPLECLSGIYFGSRTPESAKNRIFKLFNSMGKSLSYFDADPTSGRDLEFSTWEYSED</sequence>
<name>A0ABS1R288_9SPHI</name>
<organism evidence="1 2">
    <name type="scientific">Sphingobacterium faecale</name>
    <dbReference type="NCBI Taxonomy" id="2803775"/>
    <lineage>
        <taxon>Bacteria</taxon>
        <taxon>Pseudomonadati</taxon>
        <taxon>Bacteroidota</taxon>
        <taxon>Sphingobacteriia</taxon>
        <taxon>Sphingobacteriales</taxon>
        <taxon>Sphingobacteriaceae</taxon>
        <taxon>Sphingobacterium</taxon>
    </lineage>
</organism>
<proteinExistence type="predicted"/>
<evidence type="ECO:0000313" key="1">
    <source>
        <dbReference type="EMBL" id="MBL1408822.1"/>
    </source>
</evidence>
<protein>
    <submittedName>
        <fullName evidence="1">DUF2971 domain-containing protein</fullName>
    </submittedName>
</protein>
<gene>
    <name evidence="1" type="ORF">JKG61_08685</name>
</gene>
<dbReference type="Proteomes" id="UP000625283">
    <property type="component" value="Unassembled WGS sequence"/>
</dbReference>
<dbReference type="InterPro" id="IPR021352">
    <property type="entry name" value="DUF2971"/>
</dbReference>
<evidence type="ECO:0000313" key="2">
    <source>
        <dbReference type="Proteomes" id="UP000625283"/>
    </source>
</evidence>
<reference evidence="1 2" key="1">
    <citation type="submission" date="2021-01" db="EMBL/GenBank/DDBJ databases">
        <title>C459-1 draft genome sequence.</title>
        <authorList>
            <person name="Zhang X.-F."/>
        </authorList>
    </citation>
    <scope>NUCLEOTIDE SEQUENCE [LARGE SCALE GENOMIC DNA]</scope>
    <source>
        <strain evidence="2">C459-1</strain>
    </source>
</reference>